<keyword evidence="4 10" id="KW-0812">Transmembrane</keyword>
<keyword evidence="12" id="KW-1185">Reference proteome</keyword>
<reference evidence="11" key="1">
    <citation type="journal article" date="2023" name="G3 (Bethesda)">
        <title>Whole genome assemblies of Zophobas morio and Tenebrio molitor.</title>
        <authorList>
            <person name="Kaur S."/>
            <person name="Stinson S.A."/>
            <person name="diCenzo G.C."/>
        </authorList>
    </citation>
    <scope>NUCLEOTIDE SEQUENCE</scope>
    <source>
        <strain evidence="11">QUZm001</strain>
    </source>
</reference>
<proteinExistence type="inferred from homology"/>
<evidence type="ECO:0000256" key="10">
    <source>
        <dbReference type="RuleBase" id="RU351113"/>
    </source>
</evidence>
<evidence type="ECO:0000256" key="3">
    <source>
        <dbReference type="ARBA" id="ARBA00022606"/>
    </source>
</evidence>
<comment type="caution">
    <text evidence="10">Lacks conserved residue(s) required for the propagation of feature annotation.</text>
</comment>
<comment type="similarity">
    <text evidence="10">Belongs to the insect chemoreceptor superfamily. Heteromeric odorant receptor channel (TC 1.A.69) family.</text>
</comment>
<keyword evidence="7 10" id="KW-0472">Membrane</keyword>
<keyword evidence="8 10" id="KW-0675">Receptor</keyword>
<evidence type="ECO:0000313" key="12">
    <source>
        <dbReference type="Proteomes" id="UP001168821"/>
    </source>
</evidence>
<dbReference type="InterPro" id="IPR004117">
    <property type="entry name" value="7tm6_olfct_rcpt"/>
</dbReference>
<sequence>MKSIVERNFKLNLSVMKLIGIYPFDKDKPLHKLYGFVLYTLVMAPGAFLGFIQLFLGEDATEIKYDDLATIVMIFLSPKLLSVVTKRSNIYKCIHYFEKEIFVNQSNDHFYIINDCVKTCRRMNIFFVGCVISIVTWCGNLFFRHAHYQLPINVWLPFNLEDMPVFFYCFYFDLVLGVIYLALAAGTTDPLIAGLICHAAGQIRVLKENLRQLNEHFVKIDYKGDIFDSRYMYNMIRECLIHYDGITQFVKEYEQSFSVVIFFQFMESSIVIGICCFQISKMQVFDVNFAITANYLSFLLLQVYFYCYYGTLLIEENNSLSTVIYTSNWYEYSKDSKKALIILMERSKRPLAVSAGKIADLSLETFTLILKRSYSLLAVLKNY</sequence>
<feature type="transmembrane region" description="Helical" evidence="10">
    <location>
        <begin position="257"/>
        <end position="280"/>
    </location>
</feature>
<evidence type="ECO:0000256" key="2">
    <source>
        <dbReference type="ARBA" id="ARBA00022475"/>
    </source>
</evidence>
<gene>
    <name evidence="11" type="ORF">Zmor_002402</name>
</gene>
<evidence type="ECO:0000256" key="7">
    <source>
        <dbReference type="ARBA" id="ARBA00023136"/>
    </source>
</evidence>
<name>A0AA38JBH9_9CUCU</name>
<keyword evidence="6 10" id="KW-1133">Transmembrane helix</keyword>
<keyword evidence="5 10" id="KW-0552">Olfaction</keyword>
<dbReference type="PANTHER" id="PTHR21137:SF35">
    <property type="entry name" value="ODORANT RECEPTOR 19A-RELATED"/>
    <property type="match status" value="1"/>
</dbReference>
<evidence type="ECO:0000256" key="9">
    <source>
        <dbReference type="ARBA" id="ARBA00023224"/>
    </source>
</evidence>
<organism evidence="11 12">
    <name type="scientific">Zophobas morio</name>
    <dbReference type="NCBI Taxonomy" id="2755281"/>
    <lineage>
        <taxon>Eukaryota</taxon>
        <taxon>Metazoa</taxon>
        <taxon>Ecdysozoa</taxon>
        <taxon>Arthropoda</taxon>
        <taxon>Hexapoda</taxon>
        <taxon>Insecta</taxon>
        <taxon>Pterygota</taxon>
        <taxon>Neoptera</taxon>
        <taxon>Endopterygota</taxon>
        <taxon>Coleoptera</taxon>
        <taxon>Polyphaga</taxon>
        <taxon>Cucujiformia</taxon>
        <taxon>Tenebrionidae</taxon>
        <taxon>Zophobas</taxon>
    </lineage>
</organism>
<protein>
    <recommendedName>
        <fullName evidence="10">Odorant receptor</fullName>
    </recommendedName>
</protein>
<evidence type="ECO:0000256" key="1">
    <source>
        <dbReference type="ARBA" id="ARBA00004651"/>
    </source>
</evidence>
<feature type="transmembrane region" description="Helical" evidence="10">
    <location>
        <begin position="33"/>
        <end position="56"/>
    </location>
</feature>
<feature type="transmembrane region" description="Helical" evidence="10">
    <location>
        <begin position="125"/>
        <end position="143"/>
    </location>
</feature>
<dbReference type="GO" id="GO:0005549">
    <property type="term" value="F:odorant binding"/>
    <property type="evidence" value="ECO:0007669"/>
    <property type="project" value="InterPro"/>
</dbReference>
<keyword evidence="9 10" id="KW-0807">Transducer</keyword>
<feature type="transmembrane region" description="Helical" evidence="10">
    <location>
        <begin position="68"/>
        <end position="85"/>
    </location>
</feature>
<dbReference type="GO" id="GO:0005886">
    <property type="term" value="C:plasma membrane"/>
    <property type="evidence" value="ECO:0007669"/>
    <property type="project" value="UniProtKB-SubCell"/>
</dbReference>
<dbReference type="AlphaFoldDB" id="A0AA38JBH9"/>
<keyword evidence="3 10" id="KW-0716">Sensory transduction</keyword>
<dbReference type="EMBL" id="JALNTZ010000001">
    <property type="protein sequence ID" value="KAJ3666989.1"/>
    <property type="molecule type" value="Genomic_DNA"/>
</dbReference>
<feature type="transmembrane region" description="Helical" evidence="10">
    <location>
        <begin position="292"/>
        <end position="314"/>
    </location>
</feature>
<dbReference type="Proteomes" id="UP001168821">
    <property type="component" value="Unassembled WGS sequence"/>
</dbReference>
<keyword evidence="2" id="KW-1003">Cell membrane</keyword>
<evidence type="ECO:0000256" key="4">
    <source>
        <dbReference type="ARBA" id="ARBA00022692"/>
    </source>
</evidence>
<comment type="subcellular location">
    <subcellularLocation>
        <location evidence="1 10">Cell membrane</location>
        <topology evidence="1 10">Multi-pass membrane protein</topology>
    </subcellularLocation>
</comment>
<evidence type="ECO:0000256" key="6">
    <source>
        <dbReference type="ARBA" id="ARBA00022989"/>
    </source>
</evidence>
<evidence type="ECO:0000256" key="5">
    <source>
        <dbReference type="ARBA" id="ARBA00022725"/>
    </source>
</evidence>
<dbReference type="Pfam" id="PF02949">
    <property type="entry name" value="7tm_6"/>
    <property type="match status" value="1"/>
</dbReference>
<dbReference type="PANTHER" id="PTHR21137">
    <property type="entry name" value="ODORANT RECEPTOR"/>
    <property type="match status" value="1"/>
</dbReference>
<evidence type="ECO:0000313" key="11">
    <source>
        <dbReference type="EMBL" id="KAJ3666989.1"/>
    </source>
</evidence>
<accession>A0AA38JBH9</accession>
<comment type="caution">
    <text evidence="11">The sequence shown here is derived from an EMBL/GenBank/DDBJ whole genome shotgun (WGS) entry which is preliminary data.</text>
</comment>
<dbReference type="GO" id="GO:0007165">
    <property type="term" value="P:signal transduction"/>
    <property type="evidence" value="ECO:0007669"/>
    <property type="project" value="UniProtKB-KW"/>
</dbReference>
<feature type="transmembrane region" description="Helical" evidence="10">
    <location>
        <begin position="163"/>
        <end position="183"/>
    </location>
</feature>
<dbReference type="GO" id="GO:0004984">
    <property type="term" value="F:olfactory receptor activity"/>
    <property type="evidence" value="ECO:0007669"/>
    <property type="project" value="InterPro"/>
</dbReference>
<evidence type="ECO:0000256" key="8">
    <source>
        <dbReference type="ARBA" id="ARBA00023170"/>
    </source>
</evidence>